<dbReference type="Proteomes" id="UP001596364">
    <property type="component" value="Unassembled WGS sequence"/>
</dbReference>
<protein>
    <submittedName>
        <fullName evidence="1">Uncharacterized protein</fullName>
    </submittedName>
</protein>
<sequence>MDLEAVIQQMLGAMVHSLREDAAALGSYGQQILAGERAALQQLAEQRLRGEITDEELQMELEDERLTIEAQMLAVSVMSKAAVQRASQAATAAFFNAVKALI</sequence>
<evidence type="ECO:0000313" key="1">
    <source>
        <dbReference type="EMBL" id="MFC6440235.1"/>
    </source>
</evidence>
<dbReference type="EMBL" id="JBHSUS010000001">
    <property type="protein sequence ID" value="MFC6440235.1"/>
    <property type="molecule type" value="Genomic_DNA"/>
</dbReference>
<keyword evidence="2" id="KW-1185">Reference proteome</keyword>
<comment type="caution">
    <text evidence="1">The sequence shown here is derived from an EMBL/GenBank/DDBJ whole genome shotgun (WGS) entry which is preliminary data.</text>
</comment>
<dbReference type="RefSeq" id="WP_131258038.1">
    <property type="nucleotide sequence ID" value="NZ_JBHSUS010000001.1"/>
</dbReference>
<name>A0ABW1XJU6_9ALTE</name>
<organism evidence="1 2">
    <name type="scientific">Pseudobowmanella zhangzhouensis</name>
    <dbReference type="NCBI Taxonomy" id="1537679"/>
    <lineage>
        <taxon>Bacteria</taxon>
        <taxon>Pseudomonadati</taxon>
        <taxon>Pseudomonadota</taxon>
        <taxon>Gammaproteobacteria</taxon>
        <taxon>Alteromonadales</taxon>
        <taxon>Alteromonadaceae</taxon>
    </lineage>
</organism>
<proteinExistence type="predicted"/>
<evidence type="ECO:0000313" key="2">
    <source>
        <dbReference type="Proteomes" id="UP001596364"/>
    </source>
</evidence>
<gene>
    <name evidence="1" type="ORF">ACFP85_08755</name>
</gene>
<accession>A0ABW1XJU6</accession>
<reference evidence="2" key="1">
    <citation type="journal article" date="2019" name="Int. J. Syst. Evol. Microbiol.">
        <title>The Global Catalogue of Microorganisms (GCM) 10K type strain sequencing project: providing services to taxonomists for standard genome sequencing and annotation.</title>
        <authorList>
            <consortium name="The Broad Institute Genomics Platform"/>
            <consortium name="The Broad Institute Genome Sequencing Center for Infectious Disease"/>
            <person name="Wu L."/>
            <person name="Ma J."/>
        </authorList>
    </citation>
    <scope>NUCLEOTIDE SEQUENCE [LARGE SCALE GENOMIC DNA]</scope>
    <source>
        <strain evidence="2">CGMCC 1.16031</strain>
    </source>
</reference>